<dbReference type="AlphaFoldDB" id="A0A0P8W3I7"/>
<reference evidence="2 3" key="1">
    <citation type="submission" date="2015-09" db="EMBL/GenBank/DDBJ databases">
        <title>Genome sequence of Oxobacter pfennigii DSM 3222.</title>
        <authorList>
            <person name="Poehlein A."/>
            <person name="Bengelsdorf F.R."/>
            <person name="Schiel-Bengelsdorf B."/>
            <person name="Duerre P."/>
            <person name="Daniel R."/>
        </authorList>
    </citation>
    <scope>NUCLEOTIDE SEQUENCE [LARGE SCALE GENOMIC DNA]</scope>
    <source>
        <strain evidence="2 3">DSM 3222</strain>
    </source>
</reference>
<dbReference type="STRING" id="36849.OXPF_39210"/>
<dbReference type="CDD" id="cd00306">
    <property type="entry name" value="Peptidases_S8_S53"/>
    <property type="match status" value="1"/>
</dbReference>
<dbReference type="Pfam" id="PF00082">
    <property type="entry name" value="Peptidase_S8"/>
    <property type="match status" value="1"/>
</dbReference>
<dbReference type="Gene3D" id="3.40.50.200">
    <property type="entry name" value="Peptidase S8/S53 domain"/>
    <property type="match status" value="1"/>
</dbReference>
<dbReference type="InterPro" id="IPR000209">
    <property type="entry name" value="Peptidase_S8/S53_dom"/>
</dbReference>
<comment type="caution">
    <text evidence="2">The sequence shown here is derived from an EMBL/GenBank/DDBJ whole genome shotgun (WGS) entry which is preliminary data.</text>
</comment>
<name>A0A0P8W3I7_9CLOT</name>
<dbReference type="RefSeq" id="WP_054876883.1">
    <property type="nucleotide sequence ID" value="NZ_LKET01000068.1"/>
</dbReference>
<accession>A0A0P8W3I7</accession>
<dbReference type="InterPro" id="IPR036852">
    <property type="entry name" value="Peptidase_S8/S53_dom_sf"/>
</dbReference>
<dbReference type="OrthoDB" id="9811296at2"/>
<dbReference type="EMBL" id="LKET01000068">
    <property type="protein sequence ID" value="KPU42142.1"/>
    <property type="molecule type" value="Genomic_DNA"/>
</dbReference>
<proteinExistence type="predicted"/>
<dbReference type="Proteomes" id="UP000050326">
    <property type="component" value="Unassembled WGS sequence"/>
</dbReference>
<gene>
    <name evidence="2" type="ORF">OXPF_39210</name>
</gene>
<sequence length="270" mass="30201">MLSQNKKTFDYGRISDWHKAGYTGKGVNIAVLDDKYLPHVHTKAICPLNDSVPIQSGKDFHKPNSCSVNREVAPEASIYAFNWFGNAEATTEWLIEHKDMIDVVNCSFESPKDTKKNLLEQLLELDIPFVFSTGNSGGKTPKYPASMDGTIKIGAYNYITKEIPDYSNGGEDALGLTYIYIPNSKKIPFAFEGTSAAASVVAAMLGMYCQLRKENGKPKLTTDIAREFIRINSKSVDGHRLFLMPRAEEIGWKNEKGQNSYLLDEDVWLK</sequence>
<evidence type="ECO:0000259" key="1">
    <source>
        <dbReference type="Pfam" id="PF00082"/>
    </source>
</evidence>
<dbReference type="GO" id="GO:0004252">
    <property type="term" value="F:serine-type endopeptidase activity"/>
    <property type="evidence" value="ECO:0007669"/>
    <property type="project" value="InterPro"/>
</dbReference>
<organism evidence="2 3">
    <name type="scientific">Oxobacter pfennigii</name>
    <dbReference type="NCBI Taxonomy" id="36849"/>
    <lineage>
        <taxon>Bacteria</taxon>
        <taxon>Bacillati</taxon>
        <taxon>Bacillota</taxon>
        <taxon>Clostridia</taxon>
        <taxon>Eubacteriales</taxon>
        <taxon>Clostridiaceae</taxon>
        <taxon>Oxobacter</taxon>
    </lineage>
</organism>
<evidence type="ECO:0000313" key="3">
    <source>
        <dbReference type="Proteomes" id="UP000050326"/>
    </source>
</evidence>
<evidence type="ECO:0000313" key="2">
    <source>
        <dbReference type="EMBL" id="KPU42142.1"/>
    </source>
</evidence>
<feature type="domain" description="Peptidase S8/S53" evidence="1">
    <location>
        <begin position="70"/>
        <end position="214"/>
    </location>
</feature>
<keyword evidence="3" id="KW-1185">Reference proteome</keyword>
<dbReference type="SUPFAM" id="SSF52743">
    <property type="entry name" value="Subtilisin-like"/>
    <property type="match status" value="1"/>
</dbReference>
<protein>
    <submittedName>
        <fullName evidence="2">Subtilase family protein</fullName>
    </submittedName>
</protein>
<dbReference type="GO" id="GO:0006508">
    <property type="term" value="P:proteolysis"/>
    <property type="evidence" value="ECO:0007669"/>
    <property type="project" value="InterPro"/>
</dbReference>